<reference evidence="3 4" key="1">
    <citation type="submission" date="2020-08" db="EMBL/GenBank/DDBJ databases">
        <authorList>
            <person name="Hejnol A."/>
        </authorList>
    </citation>
    <scope>NUCLEOTIDE SEQUENCE [LARGE SCALE GENOMIC DNA]</scope>
</reference>
<keyword evidence="4" id="KW-1185">Reference proteome</keyword>
<dbReference type="Proteomes" id="UP000549394">
    <property type="component" value="Unassembled WGS sequence"/>
</dbReference>
<dbReference type="InterPro" id="IPR047831">
    <property type="entry name" value="GPR180/TMEM145"/>
</dbReference>
<feature type="transmembrane region" description="Helical" evidence="1">
    <location>
        <begin position="54"/>
        <end position="74"/>
    </location>
</feature>
<feature type="transmembrane region" description="Helical" evidence="1">
    <location>
        <begin position="234"/>
        <end position="250"/>
    </location>
</feature>
<comment type="caution">
    <text evidence="3">The sequence shown here is derived from an EMBL/GenBank/DDBJ whole genome shotgun (WGS) entry which is preliminary data.</text>
</comment>
<dbReference type="PANTHER" id="PTHR23252">
    <property type="entry name" value="INTIMAL THICKNESS RECEPTOR-RELATED"/>
    <property type="match status" value="1"/>
</dbReference>
<feature type="transmembrane region" description="Helical" evidence="1">
    <location>
        <begin position="94"/>
        <end position="114"/>
    </location>
</feature>
<keyword evidence="1" id="KW-1133">Transmembrane helix</keyword>
<feature type="domain" description="GPR180/TMEM145 transmembrane" evidence="2">
    <location>
        <begin position="26"/>
        <end position="246"/>
    </location>
</feature>
<feature type="transmembrane region" description="Helical" evidence="1">
    <location>
        <begin position="196"/>
        <end position="222"/>
    </location>
</feature>
<dbReference type="InterPro" id="IPR019336">
    <property type="entry name" value="GPR180/TMEM145_TM"/>
</dbReference>
<accession>A0A7I8VA93</accession>
<evidence type="ECO:0000313" key="3">
    <source>
        <dbReference type="EMBL" id="CAD5113240.1"/>
    </source>
</evidence>
<feature type="transmembrane region" description="Helical" evidence="1">
    <location>
        <begin position="20"/>
        <end position="42"/>
    </location>
</feature>
<dbReference type="GO" id="GO:0019236">
    <property type="term" value="P:response to pheromone"/>
    <property type="evidence" value="ECO:0007669"/>
    <property type="project" value="InterPro"/>
</dbReference>
<protein>
    <submittedName>
        <fullName evidence="3">DgyrCDS2418</fullName>
    </submittedName>
</protein>
<feature type="transmembrane region" description="Helical" evidence="1">
    <location>
        <begin position="166"/>
        <end position="184"/>
    </location>
</feature>
<keyword evidence="1" id="KW-0472">Membrane</keyword>
<evidence type="ECO:0000256" key="1">
    <source>
        <dbReference type="SAM" id="Phobius"/>
    </source>
</evidence>
<organism evidence="3 4">
    <name type="scientific">Dimorphilus gyrociliatus</name>
    <dbReference type="NCBI Taxonomy" id="2664684"/>
    <lineage>
        <taxon>Eukaryota</taxon>
        <taxon>Metazoa</taxon>
        <taxon>Spiralia</taxon>
        <taxon>Lophotrochozoa</taxon>
        <taxon>Annelida</taxon>
        <taxon>Polychaeta</taxon>
        <taxon>Polychaeta incertae sedis</taxon>
        <taxon>Dinophilidae</taxon>
        <taxon>Dimorphilus</taxon>
    </lineage>
</organism>
<dbReference type="Pfam" id="PF10192">
    <property type="entry name" value="GPR180-TMEM145_TM"/>
    <property type="match status" value="1"/>
</dbReference>
<evidence type="ECO:0000313" key="4">
    <source>
        <dbReference type="Proteomes" id="UP000549394"/>
    </source>
</evidence>
<dbReference type="EMBL" id="CAJFCJ010000003">
    <property type="protein sequence ID" value="CAD5113240.1"/>
    <property type="molecule type" value="Genomic_DNA"/>
</dbReference>
<gene>
    <name evidence="3" type="ORF">DGYR_LOCUS2271</name>
</gene>
<proteinExistence type="predicted"/>
<dbReference type="PANTHER" id="PTHR23252:SF24">
    <property type="entry name" value="TRANSMEMBRANE PROTEIN 145"/>
    <property type="match status" value="1"/>
</dbReference>
<dbReference type="OrthoDB" id="205745at2759"/>
<evidence type="ECO:0000259" key="2">
    <source>
        <dbReference type="Pfam" id="PF10192"/>
    </source>
</evidence>
<name>A0A7I8VA93_9ANNE</name>
<keyword evidence="1" id="KW-0812">Transmembrane</keyword>
<feature type="transmembrane region" description="Helical" evidence="1">
    <location>
        <begin position="126"/>
        <end position="146"/>
    </location>
</feature>
<dbReference type="GO" id="GO:0007186">
    <property type="term" value="P:G protein-coupled receptor signaling pathway"/>
    <property type="evidence" value="ECO:0007669"/>
    <property type="project" value="InterPro"/>
</dbReference>
<dbReference type="AlphaFoldDB" id="A0A7I8VA93"/>
<sequence length="353" mass="41229">MTNDRGLFFEQFSADEFYIIHIDISYLIVNALMLLITVFFAFKLKSRQFFHTTYKIYLVSLTCQATYLLIMSIYLGKFANDGIERPGVKTFARFFQSASTCFFLLLLILMGKGYTITRGRISTGGVIKITIFMTIYVIAYFILFVFENKFFDPGLVLYLYESPAGYGLIGLHILSWFWFSYAIFCTRKRYPEKSSFYYLFYLFYTFWFLAMPIFVLIAYFVIDKWVREKVVNGVENTIAFLAHLIFLILTRPSAANKNFPYHVKTTQIGVMDNAPHIEMRNQKNFNPFSNDYNPTFEYDEPIEGQKSSHLFTIDNPNKNESKQTQEENILEDNAAQEDLGSLTQLIVDDELLK</sequence>